<feature type="domain" description="ABC transporter" evidence="4">
    <location>
        <begin position="2"/>
        <end position="236"/>
    </location>
</feature>
<dbReference type="InterPro" id="IPR003593">
    <property type="entry name" value="AAA+_ATPase"/>
</dbReference>
<dbReference type="SMART" id="SM00382">
    <property type="entry name" value="AAA"/>
    <property type="match status" value="1"/>
</dbReference>
<dbReference type="PROSITE" id="PS00211">
    <property type="entry name" value="ABC_TRANSPORTER_1"/>
    <property type="match status" value="1"/>
</dbReference>
<dbReference type="GO" id="GO:0005524">
    <property type="term" value="F:ATP binding"/>
    <property type="evidence" value="ECO:0007669"/>
    <property type="project" value="UniProtKB-KW"/>
</dbReference>
<organism evidence="5 6">
    <name type="scientific">candidate division CSSED10-310 bacterium</name>
    <dbReference type="NCBI Taxonomy" id="2855610"/>
    <lineage>
        <taxon>Bacteria</taxon>
        <taxon>Bacteria division CSSED10-310</taxon>
    </lineage>
</organism>
<dbReference type="PANTHER" id="PTHR24220:SF648">
    <property type="entry name" value="ABC TRANSPORTER ATP-BINDING PROTEIN YTRE"/>
    <property type="match status" value="1"/>
</dbReference>
<dbReference type="InterPro" id="IPR017911">
    <property type="entry name" value="MacB-like_ATP-bd"/>
</dbReference>
<dbReference type="CDD" id="cd03255">
    <property type="entry name" value="ABC_MJ0796_LolCDE_FtsE"/>
    <property type="match status" value="1"/>
</dbReference>
<sequence>MLKLENVSKIYRTEFVETRALNNFSLHVRKGEFIAVMGPSGSGKSTFLNIAGLLDDFEKGTCLFDGLDVSQLNDNQRADIRNQKIGFVFQGFNLIPDLNVFDNVDVPLRFRKFKSKERRERIESALVTVGLSGRMKHYPSQLSGGQQQRVAIARAIAGSPSIILADEPTGNLDSMMARQIISLMESINEEGTTLVMVSHDPELALRAHRQVHILDGSVIDMEAEPSFKVSETCSEA</sequence>
<proteinExistence type="predicted"/>
<comment type="caution">
    <text evidence="5">The sequence shown here is derived from an EMBL/GenBank/DDBJ whole genome shotgun (WGS) entry which is preliminary data.</text>
</comment>
<keyword evidence="1" id="KW-0813">Transport</keyword>
<reference evidence="5 6" key="1">
    <citation type="submission" date="2024-09" db="EMBL/GenBank/DDBJ databases">
        <title>Laminarin stimulates single cell rates of sulfate reduction while oxygen inhibits transcriptomic activity in coastal marine sediment.</title>
        <authorList>
            <person name="Lindsay M."/>
            <person name="Orcutt B."/>
            <person name="Emerson D."/>
            <person name="Stepanauskas R."/>
            <person name="D'Angelo T."/>
        </authorList>
    </citation>
    <scope>NUCLEOTIDE SEQUENCE [LARGE SCALE GENOMIC DNA]</scope>
    <source>
        <strain evidence="5">SAG AM-311-K15</strain>
    </source>
</reference>
<keyword evidence="6" id="KW-1185">Reference proteome</keyword>
<dbReference type="Gene3D" id="3.40.50.300">
    <property type="entry name" value="P-loop containing nucleotide triphosphate hydrolases"/>
    <property type="match status" value="1"/>
</dbReference>
<name>A0ABV6YZE7_UNCC1</name>
<evidence type="ECO:0000256" key="3">
    <source>
        <dbReference type="ARBA" id="ARBA00022840"/>
    </source>
</evidence>
<evidence type="ECO:0000313" key="5">
    <source>
        <dbReference type="EMBL" id="MFC1851577.1"/>
    </source>
</evidence>
<dbReference type="InterPro" id="IPR027417">
    <property type="entry name" value="P-loop_NTPase"/>
</dbReference>
<dbReference type="EMBL" id="JBHPBY010000203">
    <property type="protein sequence ID" value="MFC1851577.1"/>
    <property type="molecule type" value="Genomic_DNA"/>
</dbReference>
<accession>A0ABV6YZE7</accession>
<keyword evidence="3 5" id="KW-0067">ATP-binding</keyword>
<dbReference type="Proteomes" id="UP001594351">
    <property type="component" value="Unassembled WGS sequence"/>
</dbReference>
<gene>
    <name evidence="5" type="ORF">ACFL27_15410</name>
</gene>
<evidence type="ECO:0000256" key="2">
    <source>
        <dbReference type="ARBA" id="ARBA00022741"/>
    </source>
</evidence>
<dbReference type="InterPro" id="IPR017871">
    <property type="entry name" value="ABC_transporter-like_CS"/>
</dbReference>
<dbReference type="SUPFAM" id="SSF52540">
    <property type="entry name" value="P-loop containing nucleoside triphosphate hydrolases"/>
    <property type="match status" value="1"/>
</dbReference>
<dbReference type="InterPro" id="IPR003439">
    <property type="entry name" value="ABC_transporter-like_ATP-bd"/>
</dbReference>
<evidence type="ECO:0000259" key="4">
    <source>
        <dbReference type="PROSITE" id="PS50893"/>
    </source>
</evidence>
<keyword evidence="2" id="KW-0547">Nucleotide-binding</keyword>
<evidence type="ECO:0000313" key="6">
    <source>
        <dbReference type="Proteomes" id="UP001594351"/>
    </source>
</evidence>
<dbReference type="Pfam" id="PF00005">
    <property type="entry name" value="ABC_tran"/>
    <property type="match status" value="1"/>
</dbReference>
<dbReference type="PANTHER" id="PTHR24220">
    <property type="entry name" value="IMPORT ATP-BINDING PROTEIN"/>
    <property type="match status" value="1"/>
</dbReference>
<dbReference type="PROSITE" id="PS50893">
    <property type="entry name" value="ABC_TRANSPORTER_2"/>
    <property type="match status" value="1"/>
</dbReference>
<dbReference type="InterPro" id="IPR015854">
    <property type="entry name" value="ABC_transpr_LolD-like"/>
</dbReference>
<protein>
    <submittedName>
        <fullName evidence="5">ABC transporter ATP-binding protein</fullName>
    </submittedName>
</protein>
<evidence type="ECO:0000256" key="1">
    <source>
        <dbReference type="ARBA" id="ARBA00022448"/>
    </source>
</evidence>